<evidence type="ECO:0000313" key="6">
    <source>
        <dbReference type="EMBL" id="PPK97938.1"/>
    </source>
</evidence>
<gene>
    <name evidence="6" type="ORF">CLV92_10288</name>
</gene>
<proteinExistence type="predicted"/>
<dbReference type="InterPro" id="IPR003018">
    <property type="entry name" value="GAF"/>
</dbReference>
<dbReference type="Proteomes" id="UP000239485">
    <property type="component" value="Unassembled WGS sequence"/>
</dbReference>
<dbReference type="EMBL" id="PTJD01000002">
    <property type="protein sequence ID" value="PPK97938.1"/>
    <property type="molecule type" value="Genomic_DNA"/>
</dbReference>
<keyword evidence="3" id="KW-0805">Transcription regulation</keyword>
<dbReference type="PROSITE" id="PS50921">
    <property type="entry name" value="ANTAR"/>
    <property type="match status" value="1"/>
</dbReference>
<dbReference type="InterPro" id="IPR029016">
    <property type="entry name" value="GAF-like_dom_sf"/>
</dbReference>
<evidence type="ECO:0000256" key="2">
    <source>
        <dbReference type="ARBA" id="ARBA00022777"/>
    </source>
</evidence>
<evidence type="ECO:0000256" key="1">
    <source>
        <dbReference type="ARBA" id="ARBA00022679"/>
    </source>
</evidence>
<protein>
    <submittedName>
        <fullName evidence="6">GAF domain-containing protein</fullName>
    </submittedName>
</protein>
<dbReference type="InterPro" id="IPR005561">
    <property type="entry name" value="ANTAR"/>
</dbReference>
<reference evidence="6 7" key="1">
    <citation type="submission" date="2018-02" db="EMBL/GenBank/DDBJ databases">
        <title>Genomic Encyclopedia of Archaeal and Bacterial Type Strains, Phase II (KMG-II): from individual species to whole genera.</title>
        <authorList>
            <person name="Goeker M."/>
        </authorList>
    </citation>
    <scope>NUCLEOTIDE SEQUENCE [LARGE SCALE GENOMIC DNA]</scope>
    <source>
        <strain evidence="6 7">DSM 22857</strain>
    </source>
</reference>
<feature type="domain" description="ANTAR" evidence="5">
    <location>
        <begin position="168"/>
        <end position="229"/>
    </location>
</feature>
<name>A0A2S6IUQ5_9ACTN</name>
<accession>A0A2S6IUQ5</accession>
<keyword evidence="2" id="KW-0418">Kinase</keyword>
<dbReference type="InterPro" id="IPR036388">
    <property type="entry name" value="WH-like_DNA-bd_sf"/>
</dbReference>
<dbReference type="Gene3D" id="1.10.10.10">
    <property type="entry name" value="Winged helix-like DNA-binding domain superfamily/Winged helix DNA-binding domain"/>
    <property type="match status" value="1"/>
</dbReference>
<evidence type="ECO:0000256" key="3">
    <source>
        <dbReference type="ARBA" id="ARBA00023015"/>
    </source>
</evidence>
<comment type="caution">
    <text evidence="6">The sequence shown here is derived from an EMBL/GenBank/DDBJ whole genome shotgun (WGS) entry which is preliminary data.</text>
</comment>
<dbReference type="GO" id="GO:0016301">
    <property type="term" value="F:kinase activity"/>
    <property type="evidence" value="ECO:0007669"/>
    <property type="project" value="UniProtKB-KW"/>
</dbReference>
<dbReference type="SUPFAM" id="SSF52172">
    <property type="entry name" value="CheY-like"/>
    <property type="match status" value="1"/>
</dbReference>
<dbReference type="PIRSF" id="PIRSF036625">
    <property type="entry name" value="GAF_ANTAR"/>
    <property type="match status" value="1"/>
</dbReference>
<dbReference type="OrthoDB" id="3683444at2"/>
<dbReference type="GO" id="GO:0003723">
    <property type="term" value="F:RNA binding"/>
    <property type="evidence" value="ECO:0007669"/>
    <property type="project" value="InterPro"/>
</dbReference>
<keyword evidence="1" id="KW-0808">Transferase</keyword>
<evidence type="ECO:0000259" key="5">
    <source>
        <dbReference type="PROSITE" id="PS50921"/>
    </source>
</evidence>
<dbReference type="InterPro" id="IPR012074">
    <property type="entry name" value="GAF_ANTAR"/>
</dbReference>
<dbReference type="Gene3D" id="3.30.450.40">
    <property type="match status" value="1"/>
</dbReference>
<dbReference type="InterPro" id="IPR011006">
    <property type="entry name" value="CheY-like_superfamily"/>
</dbReference>
<keyword evidence="4" id="KW-0804">Transcription</keyword>
<organism evidence="6 7">
    <name type="scientific">Kineococcus xinjiangensis</name>
    <dbReference type="NCBI Taxonomy" id="512762"/>
    <lineage>
        <taxon>Bacteria</taxon>
        <taxon>Bacillati</taxon>
        <taxon>Actinomycetota</taxon>
        <taxon>Actinomycetes</taxon>
        <taxon>Kineosporiales</taxon>
        <taxon>Kineosporiaceae</taxon>
        <taxon>Kineococcus</taxon>
    </lineage>
</organism>
<dbReference type="SMART" id="SM01012">
    <property type="entry name" value="ANTAR"/>
    <property type="match status" value="1"/>
</dbReference>
<evidence type="ECO:0000256" key="4">
    <source>
        <dbReference type="ARBA" id="ARBA00023163"/>
    </source>
</evidence>
<dbReference type="RefSeq" id="WP_104431400.1">
    <property type="nucleotide sequence ID" value="NZ_PTJD01000002.1"/>
</dbReference>
<evidence type="ECO:0000313" key="7">
    <source>
        <dbReference type="Proteomes" id="UP000239485"/>
    </source>
</evidence>
<sequence length="241" mass="25347">MGTAERVVEVLVELADTLVTPFDVIEMLHVLVERSVELLAVDAAGLVIADSCGALQVVAASSEEALVLDLLELQGKEGGPCVLCFTTGEQQVNLGAAVVSARWPEFAAAALAAGFGSVHSLPLRLRDDVLGAVNLYAAAEVRLSAEDVAVGQALADMATIAMLQERAVREQEVVAQQLQMALSSRIVIEQAKGVLAERYGLGVEESFGVLRTHARRTGQRLTDVARSVAVGGELPLGIVRP</sequence>
<dbReference type="Pfam" id="PF13185">
    <property type="entry name" value="GAF_2"/>
    <property type="match status" value="1"/>
</dbReference>
<dbReference type="SUPFAM" id="SSF55781">
    <property type="entry name" value="GAF domain-like"/>
    <property type="match status" value="1"/>
</dbReference>
<dbReference type="Pfam" id="PF03861">
    <property type="entry name" value="ANTAR"/>
    <property type="match status" value="1"/>
</dbReference>
<keyword evidence="7" id="KW-1185">Reference proteome</keyword>
<dbReference type="AlphaFoldDB" id="A0A2S6IUQ5"/>